<organism evidence="1 2">
    <name type="scientific">Halobacillus campisalis</name>
    <dbReference type="NCBI Taxonomy" id="435909"/>
    <lineage>
        <taxon>Bacteria</taxon>
        <taxon>Bacillati</taxon>
        <taxon>Bacillota</taxon>
        <taxon>Bacilli</taxon>
        <taxon>Bacillales</taxon>
        <taxon>Bacillaceae</taxon>
        <taxon>Halobacillus</taxon>
    </lineage>
</organism>
<evidence type="ECO:0000313" key="1">
    <source>
        <dbReference type="EMBL" id="MFC7322708.1"/>
    </source>
</evidence>
<proteinExistence type="predicted"/>
<sequence>MELPGEFVRKVILACPDKGEEWLSDLPQLITYCETNWNLKMHSPYKLSFNYVAPATITNGEKVVVKLGLPEEGHQEERLALRSLGKQGIVQLVDEDPVHRILILEKVEPGQMLAELEDDQQATKVAAEVIDRLIVPAAKQTALPTTKNRQNSLKQICEQNPEGLGPISSDILIQALDIFTYMNLTIKEYKILHGDFHHYNVLKKEDQSWVAIDPKGLIGETEYDLIQFLLNKLHDHGKFEKIRERINILTEMLTLNKERLLLWGFCHAVLSTAWTVDKQSGQYNKNFYEGIDIFKTMYENTFNRSLSEALM</sequence>
<dbReference type="SUPFAM" id="SSF56112">
    <property type="entry name" value="Protein kinase-like (PK-like)"/>
    <property type="match status" value="1"/>
</dbReference>
<dbReference type="RefSeq" id="WP_289215074.1">
    <property type="nucleotide sequence ID" value="NZ_JAPVRC010000002.1"/>
</dbReference>
<keyword evidence="2" id="KW-1185">Reference proteome</keyword>
<comment type="caution">
    <text evidence="1">The sequence shown here is derived from an EMBL/GenBank/DDBJ whole genome shotgun (WGS) entry which is preliminary data.</text>
</comment>
<dbReference type="InterPro" id="IPR011009">
    <property type="entry name" value="Kinase-like_dom_sf"/>
</dbReference>
<accession>A0ABW2K7C1</accession>
<protein>
    <submittedName>
        <fullName evidence="1">Aminoglycoside phosphotransferase family protein</fullName>
    </submittedName>
</protein>
<dbReference type="Proteomes" id="UP001596494">
    <property type="component" value="Unassembled WGS sequence"/>
</dbReference>
<evidence type="ECO:0000313" key="2">
    <source>
        <dbReference type="Proteomes" id="UP001596494"/>
    </source>
</evidence>
<name>A0ABW2K7C1_9BACI</name>
<dbReference type="EMBL" id="JBHTBY010000017">
    <property type="protein sequence ID" value="MFC7322708.1"/>
    <property type="molecule type" value="Genomic_DNA"/>
</dbReference>
<dbReference type="InterPro" id="IPR006748">
    <property type="entry name" value="NH2Glyco/OHUrea_AB-resist_kin"/>
</dbReference>
<dbReference type="Pfam" id="PF04655">
    <property type="entry name" value="APH_6_hur"/>
    <property type="match status" value="1"/>
</dbReference>
<gene>
    <name evidence="1" type="ORF">ACFQMN_17735</name>
</gene>
<reference evidence="2" key="1">
    <citation type="journal article" date="2019" name="Int. J. Syst. Evol. Microbiol.">
        <title>The Global Catalogue of Microorganisms (GCM) 10K type strain sequencing project: providing services to taxonomists for standard genome sequencing and annotation.</title>
        <authorList>
            <consortium name="The Broad Institute Genomics Platform"/>
            <consortium name="The Broad Institute Genome Sequencing Center for Infectious Disease"/>
            <person name="Wu L."/>
            <person name="Ma J."/>
        </authorList>
    </citation>
    <scope>NUCLEOTIDE SEQUENCE [LARGE SCALE GENOMIC DNA]</scope>
    <source>
        <strain evidence="2">CCUG 73951</strain>
    </source>
</reference>